<evidence type="ECO:0000256" key="1">
    <source>
        <dbReference type="SAM" id="MobiDB-lite"/>
    </source>
</evidence>
<proteinExistence type="predicted"/>
<dbReference type="EMBL" id="VSRR010000119">
    <property type="protein sequence ID" value="MPC10471.1"/>
    <property type="molecule type" value="Genomic_DNA"/>
</dbReference>
<name>A0A5B7CNU9_PORTR</name>
<dbReference type="Proteomes" id="UP000324222">
    <property type="component" value="Unassembled WGS sequence"/>
</dbReference>
<feature type="region of interest" description="Disordered" evidence="1">
    <location>
        <begin position="1"/>
        <end position="47"/>
    </location>
</feature>
<dbReference type="AlphaFoldDB" id="A0A5B7CNU9"/>
<protein>
    <submittedName>
        <fullName evidence="2">Uncharacterized protein</fullName>
    </submittedName>
</protein>
<gene>
    <name evidence="2" type="ORF">E2C01_003108</name>
</gene>
<accession>A0A5B7CNU9</accession>
<reference evidence="2 3" key="1">
    <citation type="submission" date="2019-05" db="EMBL/GenBank/DDBJ databases">
        <title>Another draft genome of Portunus trituberculatus and its Hox gene families provides insights of decapod evolution.</title>
        <authorList>
            <person name="Jeong J.-H."/>
            <person name="Song I."/>
            <person name="Kim S."/>
            <person name="Choi T."/>
            <person name="Kim D."/>
            <person name="Ryu S."/>
            <person name="Kim W."/>
        </authorList>
    </citation>
    <scope>NUCLEOTIDE SEQUENCE [LARGE SCALE GENOMIC DNA]</scope>
    <source>
        <tissue evidence="2">Muscle</tissue>
    </source>
</reference>
<organism evidence="2 3">
    <name type="scientific">Portunus trituberculatus</name>
    <name type="common">Swimming crab</name>
    <name type="synonym">Neptunus trituberculatus</name>
    <dbReference type="NCBI Taxonomy" id="210409"/>
    <lineage>
        <taxon>Eukaryota</taxon>
        <taxon>Metazoa</taxon>
        <taxon>Ecdysozoa</taxon>
        <taxon>Arthropoda</taxon>
        <taxon>Crustacea</taxon>
        <taxon>Multicrustacea</taxon>
        <taxon>Malacostraca</taxon>
        <taxon>Eumalacostraca</taxon>
        <taxon>Eucarida</taxon>
        <taxon>Decapoda</taxon>
        <taxon>Pleocyemata</taxon>
        <taxon>Brachyura</taxon>
        <taxon>Eubrachyura</taxon>
        <taxon>Portunoidea</taxon>
        <taxon>Portunidae</taxon>
        <taxon>Portuninae</taxon>
        <taxon>Portunus</taxon>
    </lineage>
</organism>
<evidence type="ECO:0000313" key="3">
    <source>
        <dbReference type="Proteomes" id="UP000324222"/>
    </source>
</evidence>
<keyword evidence="3" id="KW-1185">Reference proteome</keyword>
<comment type="caution">
    <text evidence="2">The sequence shown here is derived from an EMBL/GenBank/DDBJ whole genome shotgun (WGS) entry which is preliminary data.</text>
</comment>
<sequence>MCPSTEEVDIGSGTSVSYIPQLTRAADMHSQTKRRQQDKANSTRQCKHLDSHPRLCFVVPTHSEKQRIKS</sequence>
<evidence type="ECO:0000313" key="2">
    <source>
        <dbReference type="EMBL" id="MPC10471.1"/>
    </source>
</evidence>